<dbReference type="AlphaFoldDB" id="A0A4V3HYU6"/>
<feature type="region of interest" description="Disordered" evidence="1">
    <location>
        <begin position="86"/>
        <end position="114"/>
    </location>
</feature>
<accession>A0A4V3HYU6</accession>
<comment type="caution">
    <text evidence="2">The sequence shown here is derived from an EMBL/GenBank/DDBJ whole genome shotgun (WGS) entry which is preliminary data.</text>
</comment>
<name>A0A4V3HYU6_9MYCO</name>
<gene>
    <name evidence="2" type="ORF">DE4585_00340</name>
</gene>
<protein>
    <submittedName>
        <fullName evidence="2">Uncharacterized protein</fullName>
    </submittedName>
</protein>
<sequence length="114" mass="12883">MARSAEARRIMRELEKELESASQRANKKLSFTATERATLDLICANLDRISDLNEAYLEATEVKVRIKLSTEMRLLESSAARMLKGFKTDLPPAETQKTRSARRAADIRWQNAAG</sequence>
<dbReference type="EMBL" id="PECH01000001">
    <property type="protein sequence ID" value="TDZ87348.1"/>
    <property type="molecule type" value="Genomic_DNA"/>
</dbReference>
<dbReference type="Proteomes" id="UP000295117">
    <property type="component" value="Unassembled WGS sequence"/>
</dbReference>
<proteinExistence type="predicted"/>
<evidence type="ECO:0000313" key="3">
    <source>
        <dbReference type="Proteomes" id="UP000295117"/>
    </source>
</evidence>
<evidence type="ECO:0000256" key="1">
    <source>
        <dbReference type="SAM" id="MobiDB-lite"/>
    </source>
</evidence>
<reference evidence="2 3" key="1">
    <citation type="journal article" date="2019" name="Sci. Rep.">
        <title>Extended insight into the Mycobacterium chelonae-abscessus complex through whole genome sequencing of Mycobacterium salmoniphilum outbreak and Mycobacterium salmoniphilum-like strains.</title>
        <authorList>
            <person name="Behra P.R.K."/>
            <person name="Das S."/>
            <person name="Pettersson B.M.F."/>
            <person name="Shirreff L."/>
            <person name="DuCote T."/>
            <person name="Jacobsson K.G."/>
            <person name="Ennis D.G."/>
            <person name="Kirsebom L.A."/>
        </authorList>
    </citation>
    <scope>NUCLEOTIDE SEQUENCE [LARGE SCALE GENOMIC DNA]</scope>
    <source>
        <strain evidence="2 3">DE 4585</strain>
    </source>
</reference>
<organism evidence="2 3">
    <name type="scientific">Mycobacteroides salmoniphilum</name>
    <dbReference type="NCBI Taxonomy" id="404941"/>
    <lineage>
        <taxon>Bacteria</taxon>
        <taxon>Bacillati</taxon>
        <taxon>Actinomycetota</taxon>
        <taxon>Actinomycetes</taxon>
        <taxon>Mycobacteriales</taxon>
        <taxon>Mycobacteriaceae</taxon>
        <taxon>Mycobacteroides</taxon>
    </lineage>
</organism>
<evidence type="ECO:0000313" key="2">
    <source>
        <dbReference type="EMBL" id="TDZ87348.1"/>
    </source>
</evidence>